<evidence type="ECO:0000256" key="4">
    <source>
        <dbReference type="ARBA" id="ARBA00023125"/>
    </source>
</evidence>
<dbReference type="Gene3D" id="1.10.287.1050">
    <property type="entry name" value="H-NS histone-like proteins"/>
    <property type="match status" value="1"/>
</dbReference>
<dbReference type="Pfam" id="PF22470">
    <property type="entry name" value="Histone_HNS_N"/>
    <property type="match status" value="1"/>
</dbReference>
<evidence type="ECO:0000256" key="5">
    <source>
        <dbReference type="PIRNR" id="PIRNR002096"/>
    </source>
</evidence>
<sequence length="134" mass="14809">MSELDFTSILLRKNSLRKAVEEASIADLEKVLADLTEIKAEKLAQKEAEEAAEAERLEAIKKIQEQMAELGLSADDIAAQTAGKTGKKGKVPAKYRLIDADGKPHEWSGRGRMPKVFEERINKGASKEDFLIVN</sequence>
<dbReference type="Pfam" id="PF00816">
    <property type="entry name" value="Histone_HNS"/>
    <property type="match status" value="1"/>
</dbReference>
<protein>
    <recommendedName>
        <fullName evidence="5">DNA-binding protein</fullName>
    </recommendedName>
</protein>
<evidence type="ECO:0000256" key="1">
    <source>
        <dbReference type="ARBA" id="ARBA00004453"/>
    </source>
</evidence>
<dbReference type="GO" id="GO:0000976">
    <property type="term" value="F:transcription cis-regulatory region binding"/>
    <property type="evidence" value="ECO:0007669"/>
    <property type="project" value="TreeGrafter"/>
</dbReference>
<dbReference type="Gene3D" id="4.10.430.10">
    <property type="entry name" value="Histone-like protein H-NS, C-terminal domain"/>
    <property type="match status" value="1"/>
</dbReference>
<evidence type="ECO:0000256" key="3">
    <source>
        <dbReference type="ARBA" id="ARBA00022490"/>
    </source>
</evidence>
<dbReference type="GO" id="GO:0005829">
    <property type="term" value="C:cytosol"/>
    <property type="evidence" value="ECO:0007669"/>
    <property type="project" value="TreeGrafter"/>
</dbReference>
<comment type="similarity">
    <text evidence="2 5">Belongs to the histone-like protein H-NS family.</text>
</comment>
<dbReference type="GO" id="GO:0030527">
    <property type="term" value="F:structural constituent of chromatin"/>
    <property type="evidence" value="ECO:0007669"/>
    <property type="project" value="InterPro"/>
</dbReference>
<proteinExistence type="inferred from homology"/>
<dbReference type="RefSeq" id="WP_188858124.1">
    <property type="nucleotide sequence ID" value="NZ_BMLT01000001.1"/>
</dbReference>
<reference evidence="8 9" key="1">
    <citation type="journal article" date="2014" name="Int. J. Syst. Evol. Microbiol.">
        <title>Complete genome sequence of Corynebacterium casei LMG S-19264T (=DSM 44701T), isolated from a smear-ripened cheese.</title>
        <authorList>
            <consortium name="US DOE Joint Genome Institute (JGI-PGF)"/>
            <person name="Walter F."/>
            <person name="Albersmeier A."/>
            <person name="Kalinowski J."/>
            <person name="Ruckert C."/>
        </authorList>
    </citation>
    <scope>NUCLEOTIDE SEQUENCE [LARGE SCALE GENOMIC DNA]</scope>
    <source>
        <strain evidence="8 9">CGMCC 1.7286</strain>
    </source>
</reference>
<comment type="caution">
    <text evidence="8">The sequence shown here is derived from an EMBL/GenBank/DDBJ whole genome shotgun (WGS) entry which is preliminary data.</text>
</comment>
<comment type="subcellular location">
    <subcellularLocation>
        <location evidence="1">Cytoplasm</location>
        <location evidence="1">Nucleoid</location>
    </subcellularLocation>
</comment>
<feature type="coiled-coil region" evidence="6">
    <location>
        <begin position="25"/>
        <end position="69"/>
    </location>
</feature>
<dbReference type="Proteomes" id="UP000599578">
    <property type="component" value="Unassembled WGS sequence"/>
</dbReference>
<evidence type="ECO:0000313" key="8">
    <source>
        <dbReference type="EMBL" id="GGO77126.1"/>
    </source>
</evidence>
<evidence type="ECO:0000259" key="7">
    <source>
        <dbReference type="SMART" id="SM00528"/>
    </source>
</evidence>
<keyword evidence="4 5" id="KW-0238">DNA-binding</keyword>
<dbReference type="PIRSF" id="PIRSF002096">
    <property type="entry name" value="HnS"/>
    <property type="match status" value="1"/>
</dbReference>
<dbReference type="InterPro" id="IPR054180">
    <property type="entry name" value="H-NS-like_N"/>
</dbReference>
<dbReference type="SMART" id="SM00528">
    <property type="entry name" value="HNS"/>
    <property type="match status" value="1"/>
</dbReference>
<dbReference type="InterPro" id="IPR027444">
    <property type="entry name" value="H-NS_C_dom"/>
</dbReference>
<dbReference type="GO" id="GO:0009295">
    <property type="term" value="C:nucleoid"/>
    <property type="evidence" value="ECO:0007669"/>
    <property type="project" value="UniProtKB-SubCell"/>
</dbReference>
<dbReference type="EMBL" id="BMLT01000001">
    <property type="protein sequence ID" value="GGO77126.1"/>
    <property type="molecule type" value="Genomic_DNA"/>
</dbReference>
<dbReference type="GO" id="GO:0001217">
    <property type="term" value="F:DNA-binding transcription repressor activity"/>
    <property type="evidence" value="ECO:0007669"/>
    <property type="project" value="TreeGrafter"/>
</dbReference>
<evidence type="ECO:0000256" key="2">
    <source>
        <dbReference type="ARBA" id="ARBA00010610"/>
    </source>
</evidence>
<dbReference type="GO" id="GO:0046983">
    <property type="term" value="F:protein dimerization activity"/>
    <property type="evidence" value="ECO:0007669"/>
    <property type="project" value="InterPro"/>
</dbReference>
<dbReference type="InterPro" id="IPR037150">
    <property type="entry name" value="H-NS_C_dom_sf"/>
</dbReference>
<keyword evidence="6" id="KW-0175">Coiled coil</keyword>
<keyword evidence="9" id="KW-1185">Reference proteome</keyword>
<evidence type="ECO:0000313" key="9">
    <source>
        <dbReference type="Proteomes" id="UP000599578"/>
    </source>
</evidence>
<dbReference type="SUPFAM" id="SSF81273">
    <property type="entry name" value="H-NS histone-like proteins"/>
    <property type="match status" value="1"/>
</dbReference>
<dbReference type="InterPro" id="IPR001801">
    <property type="entry name" value="Histone_HNS"/>
</dbReference>
<gene>
    <name evidence="8" type="ORF">GCM10011348_05990</name>
</gene>
<accession>A0A917Z797</accession>
<name>A0A917Z797_9GAMM</name>
<organism evidence="8 9">
    <name type="scientific">Marinobacterium nitratireducens</name>
    <dbReference type="NCBI Taxonomy" id="518897"/>
    <lineage>
        <taxon>Bacteria</taxon>
        <taxon>Pseudomonadati</taxon>
        <taxon>Pseudomonadota</taxon>
        <taxon>Gammaproteobacteria</taxon>
        <taxon>Oceanospirillales</taxon>
        <taxon>Oceanospirillaceae</taxon>
        <taxon>Marinobacterium</taxon>
    </lineage>
</organism>
<evidence type="ECO:0000256" key="6">
    <source>
        <dbReference type="SAM" id="Coils"/>
    </source>
</evidence>
<keyword evidence="3" id="KW-0963">Cytoplasm</keyword>
<dbReference type="PANTHER" id="PTHR38097">
    <property type="match status" value="1"/>
</dbReference>
<feature type="domain" description="DNA-binding protein H-NS-like C-terminal" evidence="7">
    <location>
        <begin position="85"/>
        <end position="132"/>
    </location>
</feature>
<dbReference type="GO" id="GO:0003680">
    <property type="term" value="F:minor groove of adenine-thymine-rich DNA binding"/>
    <property type="evidence" value="ECO:0007669"/>
    <property type="project" value="TreeGrafter"/>
</dbReference>
<dbReference type="InterPro" id="IPR027454">
    <property type="entry name" value="Histone_HNS_N"/>
</dbReference>
<dbReference type="PANTHER" id="PTHR38097:SF2">
    <property type="entry name" value="DNA-BINDING PROTEIN STPA"/>
    <property type="match status" value="1"/>
</dbReference>
<dbReference type="AlphaFoldDB" id="A0A917Z797"/>
<dbReference type="GO" id="GO:0003681">
    <property type="term" value="F:bent DNA binding"/>
    <property type="evidence" value="ECO:0007669"/>
    <property type="project" value="TreeGrafter"/>
</dbReference>
<dbReference type="GO" id="GO:0032993">
    <property type="term" value="C:protein-DNA complex"/>
    <property type="evidence" value="ECO:0007669"/>
    <property type="project" value="TreeGrafter"/>
</dbReference>